<keyword evidence="10" id="KW-1185">Reference proteome</keyword>
<keyword evidence="2 7" id="KW-0288">FMN</keyword>
<dbReference type="SUPFAM" id="SSF52218">
    <property type="entry name" value="Flavoproteins"/>
    <property type="match status" value="1"/>
</dbReference>
<keyword evidence="1 7" id="KW-0285">Flavoprotein</keyword>
<evidence type="ECO:0000313" key="10">
    <source>
        <dbReference type="Proteomes" id="UP000596252"/>
    </source>
</evidence>
<keyword evidence="4 7" id="KW-0560">Oxidoreductase</keyword>
<dbReference type="PANTHER" id="PTHR38030:SF2">
    <property type="entry name" value="PROTOPORPHYRINOGEN IX DEHYDROGENASE [QUINONE]"/>
    <property type="match status" value="1"/>
</dbReference>
<keyword evidence="3 7" id="KW-0547">Nucleotide-binding</keyword>
<dbReference type="PANTHER" id="PTHR38030">
    <property type="entry name" value="PROTOPORPHYRINOGEN IX DEHYDROGENASE [MENAQUINONE]"/>
    <property type="match status" value="1"/>
</dbReference>
<dbReference type="InterPro" id="IPR044264">
    <property type="entry name" value="HemG"/>
</dbReference>
<comment type="catalytic activity">
    <reaction evidence="7">
        <text>protoporphyrinogen IX + 3 a ubiquinone = protoporphyrin IX + 3 a ubiquinol</text>
        <dbReference type="Rhea" id="RHEA:63936"/>
        <dbReference type="Rhea" id="RHEA-COMP:9565"/>
        <dbReference type="Rhea" id="RHEA-COMP:9566"/>
        <dbReference type="ChEBI" id="CHEBI:16389"/>
        <dbReference type="ChEBI" id="CHEBI:17976"/>
        <dbReference type="ChEBI" id="CHEBI:57306"/>
        <dbReference type="ChEBI" id="CHEBI:57307"/>
    </reaction>
</comment>
<sequence length="178" mass="20250">MSKTLILFSTVHGQTRKICDRIAEVMRGFDHEVTLLPLEQAPSLEGFDKVVLGASIRHGKHNSAVYQFIEQNLDALQSRAGAFFSVSLVARKQAKNTAATNPYMQDFLAKSPWRPELLEVFGGNLHYQGYSAMDRNIIRFIMWLTKGPTDPNTKVEYTDWHKVDTFSREIASMEILSR</sequence>
<dbReference type="EMBL" id="CP069213">
    <property type="protein sequence ID" value="QRH01128.1"/>
    <property type="molecule type" value="Genomic_DNA"/>
</dbReference>
<accession>A0ABX7G1H3</accession>
<comment type="similarity">
    <text evidence="7">Belongs to the HemG family.</text>
</comment>
<dbReference type="Pfam" id="PF12724">
    <property type="entry name" value="Flavodoxin_5"/>
    <property type="match status" value="1"/>
</dbReference>
<dbReference type="NCBIfam" id="NF008316">
    <property type="entry name" value="PRK11104.1"/>
    <property type="match status" value="1"/>
</dbReference>
<evidence type="ECO:0000256" key="2">
    <source>
        <dbReference type="ARBA" id="ARBA00022643"/>
    </source>
</evidence>
<evidence type="ECO:0000259" key="8">
    <source>
        <dbReference type="Pfam" id="PF12724"/>
    </source>
</evidence>
<reference evidence="9 10" key="1">
    <citation type="journal article" date="2012" name="Antonie Van Leeuwenhoek">
        <title>Shewanella litorisediminis sp. nov., a gammaproteobacterium isolated from a tidal flat sediment.</title>
        <authorList>
            <person name="Lee M.H."/>
            <person name="Yoon J.H."/>
        </authorList>
    </citation>
    <scope>NUCLEOTIDE SEQUENCE [LARGE SCALE GENOMIC DNA]</scope>
    <source>
        <strain evidence="9 10">SMK1-12</strain>
    </source>
</reference>
<dbReference type="HAMAP" id="MF_00853">
    <property type="entry name" value="HemG"/>
    <property type="match status" value="1"/>
</dbReference>
<feature type="domain" description="Flavodoxin" evidence="8">
    <location>
        <begin position="5"/>
        <end position="151"/>
    </location>
</feature>
<evidence type="ECO:0000256" key="4">
    <source>
        <dbReference type="ARBA" id="ARBA00023002"/>
    </source>
</evidence>
<comment type="catalytic activity">
    <reaction evidence="7">
        <text>protoporphyrinogen IX + 3 a quinone = protoporphyrin IX + 3 a quinol</text>
        <dbReference type="Rhea" id="RHEA:65032"/>
        <dbReference type="ChEBI" id="CHEBI:24646"/>
        <dbReference type="ChEBI" id="CHEBI:57306"/>
        <dbReference type="ChEBI" id="CHEBI:57307"/>
        <dbReference type="ChEBI" id="CHEBI:132124"/>
        <dbReference type="EC" id="1.3.5.3"/>
    </reaction>
</comment>
<dbReference type="Proteomes" id="UP000596252">
    <property type="component" value="Chromosome"/>
</dbReference>
<dbReference type="Gene3D" id="3.40.50.360">
    <property type="match status" value="1"/>
</dbReference>
<comment type="function">
    <text evidence="7">Catalyzes the 6-electron oxidation of protoporphyrinogen IX to form protoporphyrin IX; under anaerobic conditions uses menaquinone as an electron acceptor, under aerobic conditions uses ubiquinone as an electron acceptor.</text>
</comment>
<dbReference type="InterPro" id="IPR052200">
    <property type="entry name" value="Protoporphyrinogen_IX_DH"/>
</dbReference>
<comment type="catalytic activity">
    <reaction evidence="7">
        <text>protoporphyrinogen IX + 3 a menaquinone = protoporphyrin IX + 3 a menaquinol</text>
        <dbReference type="Rhea" id="RHEA:27409"/>
        <dbReference type="Rhea" id="RHEA-COMP:9537"/>
        <dbReference type="Rhea" id="RHEA-COMP:9539"/>
        <dbReference type="ChEBI" id="CHEBI:16374"/>
        <dbReference type="ChEBI" id="CHEBI:18151"/>
        <dbReference type="ChEBI" id="CHEBI:57306"/>
        <dbReference type="ChEBI" id="CHEBI:57307"/>
        <dbReference type="EC" id="1.3.5.3"/>
    </reaction>
</comment>
<evidence type="ECO:0000256" key="6">
    <source>
        <dbReference type="ARBA" id="ARBA00023244"/>
    </source>
</evidence>
<comment type="cofactor">
    <cofactor evidence="7">
        <name>FMN</name>
        <dbReference type="ChEBI" id="CHEBI:58210"/>
    </cofactor>
    <text evidence="7">Binds 1 FMN non-covalently per subunit.</text>
</comment>
<dbReference type="InterPro" id="IPR026816">
    <property type="entry name" value="Flavodoxin_dom"/>
</dbReference>
<gene>
    <name evidence="7 9" type="primary">hemG</name>
    <name evidence="9" type="ORF">JQC75_14870</name>
</gene>
<proteinExistence type="inferred from homology"/>
<keyword evidence="7" id="KW-1003">Cell membrane</keyword>
<organism evidence="9 10">
    <name type="scientific">Shewanella litorisediminis</name>
    <dbReference type="NCBI Taxonomy" id="1173586"/>
    <lineage>
        <taxon>Bacteria</taxon>
        <taxon>Pseudomonadati</taxon>
        <taxon>Pseudomonadota</taxon>
        <taxon>Gammaproteobacteria</taxon>
        <taxon>Alteromonadales</taxon>
        <taxon>Shewanellaceae</taxon>
        <taxon>Shewanella</taxon>
    </lineage>
</organism>
<dbReference type="RefSeq" id="WP_203324819.1">
    <property type="nucleotide sequence ID" value="NZ_CP069213.1"/>
</dbReference>
<evidence type="ECO:0000256" key="1">
    <source>
        <dbReference type="ARBA" id="ARBA00022630"/>
    </source>
</evidence>
<comment type="subcellular location">
    <subcellularLocation>
        <location evidence="7">Cell membrane</location>
        <topology evidence="7">Peripheral membrane protein</topology>
    </subcellularLocation>
</comment>
<protein>
    <recommendedName>
        <fullName evidence="7">Protoporphyrinogen IX dehydrogenase [quinone]</fullName>
        <ecNumber evidence="7">1.3.5.3</ecNumber>
    </recommendedName>
    <alternativeName>
        <fullName evidence="7">Protoporphyrinogen IX dehydrogenase [menaquinone]</fullName>
    </alternativeName>
    <alternativeName>
        <fullName evidence="7">Protoporphyrinogen IX dehydrogenase [ubiquinone]</fullName>
    </alternativeName>
    <alternativeName>
        <fullName evidence="7">Protoporphyrinogen oxidase</fullName>
        <shortName evidence="7">PPO</shortName>
    </alternativeName>
</protein>
<dbReference type="GO" id="GO:0016491">
    <property type="term" value="F:oxidoreductase activity"/>
    <property type="evidence" value="ECO:0007669"/>
    <property type="project" value="UniProtKB-KW"/>
</dbReference>
<evidence type="ECO:0000256" key="3">
    <source>
        <dbReference type="ARBA" id="ARBA00022741"/>
    </source>
</evidence>
<evidence type="ECO:0000256" key="7">
    <source>
        <dbReference type="HAMAP-Rule" id="MF_00853"/>
    </source>
</evidence>
<dbReference type="EC" id="1.3.5.3" evidence="7"/>
<keyword evidence="5" id="KW-0472">Membrane</keyword>
<evidence type="ECO:0000313" key="9">
    <source>
        <dbReference type="EMBL" id="QRH01128.1"/>
    </source>
</evidence>
<dbReference type="InterPro" id="IPR029039">
    <property type="entry name" value="Flavoprotein-like_sf"/>
</dbReference>
<name>A0ABX7G1H3_9GAMM</name>
<keyword evidence="6 7" id="KW-0627">Porphyrin biosynthesis</keyword>
<evidence type="ECO:0000256" key="5">
    <source>
        <dbReference type="ARBA" id="ARBA00023136"/>
    </source>
</evidence>
<comment type="pathway">
    <text evidence="7">Porphyrin-containing compound metabolism; protoporphyrin-IX biosynthesis; protoporphyrin-IX from protoporphyrinogen-IX: step 1/1.</text>
</comment>